<dbReference type="GeneID" id="19124943"/>
<dbReference type="OrthoDB" id="10316503at2759"/>
<keyword evidence="3" id="KW-1185">Reference proteome</keyword>
<reference evidence="2 3" key="1">
    <citation type="journal article" date="2013" name="PLoS Genet.">
        <title>Comparative genome structure, secondary metabolite, and effector coding capacity across Cochliobolus pathogens.</title>
        <authorList>
            <person name="Condon B.J."/>
            <person name="Leng Y."/>
            <person name="Wu D."/>
            <person name="Bushley K.E."/>
            <person name="Ohm R.A."/>
            <person name="Otillar R."/>
            <person name="Martin J."/>
            <person name="Schackwitz W."/>
            <person name="Grimwood J."/>
            <person name="MohdZainudin N."/>
            <person name="Xue C."/>
            <person name="Wang R."/>
            <person name="Manning V.A."/>
            <person name="Dhillon B."/>
            <person name="Tu Z.J."/>
            <person name="Steffenson B.J."/>
            <person name="Salamov A."/>
            <person name="Sun H."/>
            <person name="Lowry S."/>
            <person name="LaButti K."/>
            <person name="Han J."/>
            <person name="Copeland A."/>
            <person name="Lindquist E."/>
            <person name="Barry K."/>
            <person name="Schmutz J."/>
            <person name="Baker S.E."/>
            <person name="Ciuffetti L.M."/>
            <person name="Grigoriev I.V."/>
            <person name="Zhong S."/>
            <person name="Turgeon B.G."/>
        </authorList>
    </citation>
    <scope>NUCLEOTIDE SEQUENCE [LARGE SCALE GENOMIC DNA]</scope>
    <source>
        <strain evidence="2 3">ATCC 44560</strain>
    </source>
</reference>
<gene>
    <name evidence="2" type="ORF">COCMIDRAFT_63760</name>
</gene>
<dbReference type="AlphaFoldDB" id="W6ZNZ8"/>
<keyword evidence="1" id="KW-0472">Membrane</keyword>
<proteinExistence type="predicted"/>
<dbReference type="EMBL" id="KI963933">
    <property type="protein sequence ID" value="EUC49234.1"/>
    <property type="molecule type" value="Genomic_DNA"/>
</dbReference>
<feature type="transmembrane region" description="Helical" evidence="1">
    <location>
        <begin position="20"/>
        <end position="42"/>
    </location>
</feature>
<name>W6ZNZ8_COCMI</name>
<feature type="transmembrane region" description="Helical" evidence="1">
    <location>
        <begin position="63"/>
        <end position="82"/>
    </location>
</feature>
<evidence type="ECO:0000313" key="2">
    <source>
        <dbReference type="EMBL" id="EUC49234.1"/>
    </source>
</evidence>
<organism evidence="2 3">
    <name type="scientific">Bipolaris oryzae ATCC 44560</name>
    <dbReference type="NCBI Taxonomy" id="930090"/>
    <lineage>
        <taxon>Eukaryota</taxon>
        <taxon>Fungi</taxon>
        <taxon>Dikarya</taxon>
        <taxon>Ascomycota</taxon>
        <taxon>Pezizomycotina</taxon>
        <taxon>Dothideomycetes</taxon>
        <taxon>Pleosporomycetidae</taxon>
        <taxon>Pleosporales</taxon>
        <taxon>Pleosporineae</taxon>
        <taxon>Pleosporaceae</taxon>
        <taxon>Bipolaris</taxon>
    </lineage>
</organism>
<protein>
    <submittedName>
        <fullName evidence="2">Uncharacterized protein</fullName>
    </submittedName>
</protein>
<evidence type="ECO:0000313" key="3">
    <source>
        <dbReference type="Proteomes" id="UP000054032"/>
    </source>
</evidence>
<accession>W6ZNZ8</accession>
<dbReference type="RefSeq" id="XP_007684214.1">
    <property type="nucleotide sequence ID" value="XM_007686024.1"/>
</dbReference>
<sequence>MEGNGYGNGWWRSGIRSVFVYYPSSAFFVLLLYNKTLVYGFLWEDWTRESVSKAKKVYRMHAMKYYCLTGASVIAYILTTRIHEDGQSVSKVSLRMFNWRHTTLSRLKTTLP</sequence>
<feature type="non-terminal residue" evidence="2">
    <location>
        <position position="112"/>
    </location>
</feature>
<dbReference type="KEGG" id="bor:COCMIDRAFT_63760"/>
<keyword evidence="1" id="KW-1133">Transmembrane helix</keyword>
<dbReference type="Proteomes" id="UP000054032">
    <property type="component" value="Unassembled WGS sequence"/>
</dbReference>
<dbReference type="HOGENOM" id="CLU_2151650_0_0_1"/>
<keyword evidence="1" id="KW-0812">Transmembrane</keyword>
<evidence type="ECO:0000256" key="1">
    <source>
        <dbReference type="SAM" id="Phobius"/>
    </source>
</evidence>